<proteinExistence type="predicted"/>
<evidence type="ECO:0000313" key="2">
    <source>
        <dbReference type="Proteomes" id="UP000533900"/>
    </source>
</evidence>
<protein>
    <submittedName>
        <fullName evidence="1">Uncharacterized protein</fullName>
    </submittedName>
</protein>
<gene>
    <name evidence="1" type="ORF">H7F21_11910</name>
</gene>
<evidence type="ECO:0000313" key="1">
    <source>
        <dbReference type="EMBL" id="MBC2845801.1"/>
    </source>
</evidence>
<sequence length="174" mass="18904">MGIVLISCSSNDDSSKNNEELDTEVQISFSGDDVGVSNFNSVELYLGQPCEILELGTIDQLESETITISSFLLQLDNIQQFQENNPGATYFHNGTNANLIAAWAVINSETYIATSLTFDISSEPYQESNCSDYHGQIFNINFTAVLESSNANLAPITITVSTIDLPIIPNSCAC</sequence>
<dbReference type="RefSeq" id="WP_185789514.1">
    <property type="nucleotide sequence ID" value="NZ_JACLCP010000003.1"/>
</dbReference>
<name>A0A842ISE1_9FLAO</name>
<organism evidence="1 2">
    <name type="scientific">Winogradskyella flava</name>
    <dbReference type="NCBI Taxonomy" id="1884876"/>
    <lineage>
        <taxon>Bacteria</taxon>
        <taxon>Pseudomonadati</taxon>
        <taxon>Bacteroidota</taxon>
        <taxon>Flavobacteriia</taxon>
        <taxon>Flavobacteriales</taxon>
        <taxon>Flavobacteriaceae</taxon>
        <taxon>Winogradskyella</taxon>
    </lineage>
</organism>
<dbReference type="EMBL" id="JACLCP010000003">
    <property type="protein sequence ID" value="MBC2845801.1"/>
    <property type="molecule type" value="Genomic_DNA"/>
</dbReference>
<reference evidence="1" key="1">
    <citation type="submission" date="2020-08" db="EMBL/GenBank/DDBJ databases">
        <title>Winogradskyella ouciana sp. nov., isolated from the hadal seawater of the Mariana Trench.</title>
        <authorList>
            <person name="He X."/>
        </authorList>
    </citation>
    <scope>NUCLEOTIDE SEQUENCE [LARGE SCALE GENOMIC DNA]</scope>
    <source>
        <strain evidence="1">KCTC 52348</strain>
    </source>
</reference>
<dbReference type="AlphaFoldDB" id="A0A842ISE1"/>
<comment type="caution">
    <text evidence="1">The sequence shown here is derived from an EMBL/GenBank/DDBJ whole genome shotgun (WGS) entry which is preliminary data.</text>
</comment>
<keyword evidence="2" id="KW-1185">Reference proteome</keyword>
<dbReference type="Proteomes" id="UP000533900">
    <property type="component" value="Unassembled WGS sequence"/>
</dbReference>
<accession>A0A842ISE1</accession>